<dbReference type="Gene3D" id="3.30.300.30">
    <property type="match status" value="1"/>
</dbReference>
<comment type="caution">
    <text evidence="8">The sequence shown here is derived from an EMBL/GenBank/DDBJ whole genome shotgun (WGS) entry which is preliminary data.</text>
</comment>
<name>A0A6N9T1F2_9HYPH</name>
<dbReference type="InterPro" id="IPR045851">
    <property type="entry name" value="AMP-bd_C_sf"/>
</dbReference>
<dbReference type="Gene3D" id="3.40.50.12780">
    <property type="entry name" value="N-terminal domain of ligase-like"/>
    <property type="match status" value="1"/>
</dbReference>
<feature type="domain" description="AMP-dependent synthetase/ligase" evidence="6">
    <location>
        <begin position="29"/>
        <end position="396"/>
    </location>
</feature>
<dbReference type="Proteomes" id="UP000469011">
    <property type="component" value="Unassembled WGS sequence"/>
</dbReference>
<dbReference type="Pfam" id="PF13193">
    <property type="entry name" value="AMP-binding_C"/>
    <property type="match status" value="1"/>
</dbReference>
<dbReference type="SUPFAM" id="SSF56801">
    <property type="entry name" value="Acetyl-CoA synthetase-like"/>
    <property type="match status" value="1"/>
</dbReference>
<dbReference type="PANTHER" id="PTHR43767">
    <property type="entry name" value="LONG-CHAIN-FATTY-ACID--COA LIGASE"/>
    <property type="match status" value="1"/>
</dbReference>
<comment type="similarity">
    <text evidence="1">Belongs to the ATP-dependent AMP-binding enzyme family.</text>
</comment>
<evidence type="ECO:0000313" key="9">
    <source>
        <dbReference type="Proteomes" id="UP000469011"/>
    </source>
</evidence>
<dbReference type="CDD" id="cd17631">
    <property type="entry name" value="FACL_FadD13-like"/>
    <property type="match status" value="1"/>
</dbReference>
<dbReference type="InterPro" id="IPR042099">
    <property type="entry name" value="ANL_N_sf"/>
</dbReference>
<dbReference type="GO" id="GO:0016877">
    <property type="term" value="F:ligase activity, forming carbon-sulfur bonds"/>
    <property type="evidence" value="ECO:0007669"/>
    <property type="project" value="UniProtKB-ARBA"/>
</dbReference>
<evidence type="ECO:0000313" key="8">
    <source>
        <dbReference type="EMBL" id="NDW03886.1"/>
    </source>
</evidence>
<evidence type="ECO:0000256" key="5">
    <source>
        <dbReference type="ARBA" id="ARBA00067668"/>
    </source>
</evidence>
<dbReference type="InterPro" id="IPR050237">
    <property type="entry name" value="ATP-dep_AMP-bd_enzyme"/>
</dbReference>
<evidence type="ECO:0000259" key="6">
    <source>
        <dbReference type="Pfam" id="PF00501"/>
    </source>
</evidence>
<keyword evidence="9" id="KW-1185">Reference proteome</keyword>
<protein>
    <recommendedName>
        <fullName evidence="5">3-methylmercaptopropionyl-CoA ligase</fullName>
        <ecNumber evidence="4">6.2.1.44</ecNumber>
    </recommendedName>
</protein>
<organism evidence="8 9">
    <name type="scientific">Jiella pacifica</name>
    <dbReference type="NCBI Taxonomy" id="2696469"/>
    <lineage>
        <taxon>Bacteria</taxon>
        <taxon>Pseudomonadati</taxon>
        <taxon>Pseudomonadota</taxon>
        <taxon>Alphaproteobacteria</taxon>
        <taxon>Hyphomicrobiales</taxon>
        <taxon>Aurantimonadaceae</taxon>
        <taxon>Jiella</taxon>
    </lineage>
</organism>
<sequence length="543" mass="58579">MAADAIAGDPKGGVAPQSTRVSNLAHLVTRAARRLGDRPALVWGDKTWSWRDFDARVSAMAVALKDRFGVTKGDRILVQSQNCNQMFEAMFACFRLGAVYVPTNFRQTPEEVAFLLEASGASGLICNASFPAHAEACQRSARAPGFTLSIGEAAFGEDYDALVDAHLGQDVPNTVVDRDDPCWFFFTSGTTGRPKAAVLTHGQMAFVAVNHLNDLMPGTGPDDVSLVVAPLSHGAGVHQLTQVAAGATTVLLPSERFDVAEAWALVERLKVTNMFTVPTIVKRLVEHPSVDDFDHSSLRYVIYAGAPMYRADQKRALEKLGPVIVQYFGLGEVTGNITVLPCGEHSLDDEAARLGTCGFERTGMELSIQDEAGAELPLGQTGEICVAGPAVFAGYYDNSEANAKAFRNGWFRTGDLGHRDEAGYLYITGRASDMYISGGSNVYPREIEEKILAHPKISEAAIVGVPDPDWGEVGIAVLVAVPGETVTEAEIGAFLADKISRYKMPKRFVFFDEMPKSAYGKITKKLVRQALEERGVLTARATA</sequence>
<dbReference type="InterPro" id="IPR025110">
    <property type="entry name" value="AMP-bd_C"/>
</dbReference>
<dbReference type="RefSeq" id="WP_163461969.1">
    <property type="nucleotide sequence ID" value="NZ_JAAAMG010000003.1"/>
</dbReference>
<dbReference type="InterPro" id="IPR020845">
    <property type="entry name" value="AMP-binding_CS"/>
</dbReference>
<gene>
    <name evidence="8" type="ORF">GTK09_05535</name>
</gene>
<feature type="domain" description="AMP-binding enzyme C-terminal" evidence="7">
    <location>
        <begin position="446"/>
        <end position="521"/>
    </location>
</feature>
<proteinExistence type="inferred from homology"/>
<comment type="catalytic activity">
    <reaction evidence="3">
        <text>3-(methylsulfanyl)propanoate + ATP + CoA = 3-(methylsulfanyl)propanoyl-CoA + AMP + diphosphate</text>
        <dbReference type="Rhea" id="RHEA:43052"/>
        <dbReference type="ChEBI" id="CHEBI:30616"/>
        <dbReference type="ChEBI" id="CHEBI:33019"/>
        <dbReference type="ChEBI" id="CHEBI:49016"/>
        <dbReference type="ChEBI" id="CHEBI:57287"/>
        <dbReference type="ChEBI" id="CHEBI:82815"/>
        <dbReference type="ChEBI" id="CHEBI:456215"/>
        <dbReference type="EC" id="6.2.1.44"/>
    </reaction>
    <physiologicalReaction direction="left-to-right" evidence="3">
        <dbReference type="Rhea" id="RHEA:43053"/>
    </physiologicalReaction>
</comment>
<dbReference type="Pfam" id="PF00501">
    <property type="entry name" value="AMP-binding"/>
    <property type="match status" value="1"/>
</dbReference>
<evidence type="ECO:0000256" key="1">
    <source>
        <dbReference type="ARBA" id="ARBA00006432"/>
    </source>
</evidence>
<dbReference type="NCBIfam" id="NF005676">
    <property type="entry name" value="PRK07470.1"/>
    <property type="match status" value="1"/>
</dbReference>
<accession>A0A6N9T1F2</accession>
<evidence type="ECO:0000256" key="4">
    <source>
        <dbReference type="ARBA" id="ARBA00066616"/>
    </source>
</evidence>
<dbReference type="AlphaFoldDB" id="A0A6N9T1F2"/>
<reference evidence="8 9" key="1">
    <citation type="submission" date="2020-01" db="EMBL/GenBank/DDBJ databases">
        <title>Jiella pacifica sp. nov.</title>
        <authorList>
            <person name="Xue Z."/>
            <person name="Zhu S."/>
            <person name="Chen J."/>
            <person name="Yang J."/>
        </authorList>
    </citation>
    <scope>NUCLEOTIDE SEQUENCE [LARGE SCALE GENOMIC DNA]</scope>
    <source>
        <strain evidence="8 9">40Bstr34</strain>
    </source>
</reference>
<dbReference type="EMBL" id="JAAAMG010000003">
    <property type="protein sequence ID" value="NDW03886.1"/>
    <property type="molecule type" value="Genomic_DNA"/>
</dbReference>
<dbReference type="InterPro" id="IPR000873">
    <property type="entry name" value="AMP-dep_synth/lig_dom"/>
</dbReference>
<evidence type="ECO:0000256" key="2">
    <source>
        <dbReference type="ARBA" id="ARBA00022598"/>
    </source>
</evidence>
<dbReference type="PROSITE" id="PS00455">
    <property type="entry name" value="AMP_BINDING"/>
    <property type="match status" value="1"/>
</dbReference>
<dbReference type="EC" id="6.2.1.44" evidence="4"/>
<dbReference type="FunFam" id="3.30.300.30:FF:000008">
    <property type="entry name" value="2,3-dihydroxybenzoate-AMP ligase"/>
    <property type="match status" value="1"/>
</dbReference>
<evidence type="ECO:0000259" key="7">
    <source>
        <dbReference type="Pfam" id="PF13193"/>
    </source>
</evidence>
<keyword evidence="2" id="KW-0436">Ligase</keyword>
<dbReference type="PANTHER" id="PTHR43767:SF7">
    <property type="entry name" value="MEDIUM_LONG-CHAIN-FATTY-ACID--COA LIGASE FADD8"/>
    <property type="match status" value="1"/>
</dbReference>
<evidence type="ECO:0000256" key="3">
    <source>
        <dbReference type="ARBA" id="ARBA00051915"/>
    </source>
</evidence>